<dbReference type="InterPro" id="IPR003100">
    <property type="entry name" value="PAZ_dom"/>
</dbReference>
<keyword evidence="6" id="KW-0479">Metal-binding</keyword>
<dbReference type="InterPro" id="IPR014001">
    <property type="entry name" value="Helicase_ATP-bd"/>
</dbReference>
<evidence type="ECO:0000256" key="8">
    <source>
        <dbReference type="ARBA" id="ARBA00022741"/>
    </source>
</evidence>
<dbReference type="GO" id="GO:0046872">
    <property type="term" value="F:metal ion binding"/>
    <property type="evidence" value="ECO:0007669"/>
    <property type="project" value="UniProtKB-KW"/>
</dbReference>
<dbReference type="FunFam" id="1.10.1520.10:FF:000007">
    <property type="entry name" value="Endoribonuclease dicer-like protein"/>
    <property type="match status" value="1"/>
</dbReference>
<dbReference type="InterPro" id="IPR014720">
    <property type="entry name" value="dsRBD_dom"/>
</dbReference>
<feature type="domain" description="Helicase ATP-binding" evidence="25">
    <location>
        <begin position="266"/>
        <end position="443"/>
    </location>
</feature>
<keyword evidence="14 20" id="KW-0694">RNA-binding</keyword>
<evidence type="ECO:0000256" key="18">
    <source>
        <dbReference type="ARBA" id="ARBA00035116"/>
    </source>
</evidence>
<dbReference type="Pfam" id="PF02170">
    <property type="entry name" value="PAZ"/>
    <property type="match status" value="1"/>
</dbReference>
<keyword evidence="8" id="KW-0547">Nucleotide-binding</keyword>
<feature type="region of interest" description="Disordered" evidence="21">
    <location>
        <begin position="148"/>
        <end position="198"/>
    </location>
</feature>
<dbReference type="InterPro" id="IPR038248">
    <property type="entry name" value="Dicer_dimer_sf"/>
</dbReference>
<dbReference type="EMBL" id="LFYR01000112">
    <property type="protein sequence ID" value="KMZ75946.1"/>
    <property type="molecule type" value="Genomic_DNA"/>
</dbReference>
<evidence type="ECO:0000256" key="15">
    <source>
        <dbReference type="ARBA" id="ARBA00023158"/>
    </source>
</evidence>
<dbReference type="SUPFAM" id="SSF52540">
    <property type="entry name" value="P-loop containing nucleoside triphosphate hydrolases"/>
    <property type="match status" value="1"/>
</dbReference>
<feature type="compositionally biased region" description="Basic and acidic residues" evidence="21">
    <location>
        <begin position="178"/>
        <end position="198"/>
    </location>
</feature>
<comment type="cofactor">
    <cofactor evidence="2">
        <name>Mg(2+)</name>
        <dbReference type="ChEBI" id="CHEBI:18420"/>
    </cofactor>
</comment>
<proteinExistence type="inferred from homology"/>
<dbReference type="SUPFAM" id="SSF54768">
    <property type="entry name" value="dsRNA-binding domain-like"/>
    <property type="match status" value="2"/>
</dbReference>
<organism evidence="28 29">
    <name type="scientific">Zostera marina</name>
    <name type="common">Eelgrass</name>
    <dbReference type="NCBI Taxonomy" id="29655"/>
    <lineage>
        <taxon>Eukaryota</taxon>
        <taxon>Viridiplantae</taxon>
        <taxon>Streptophyta</taxon>
        <taxon>Embryophyta</taxon>
        <taxon>Tracheophyta</taxon>
        <taxon>Spermatophyta</taxon>
        <taxon>Magnoliopsida</taxon>
        <taxon>Liliopsida</taxon>
        <taxon>Zosteraceae</taxon>
        <taxon>Zostera</taxon>
    </lineage>
</organism>
<dbReference type="FunFam" id="3.30.160.20:FF:000032">
    <property type="entry name" value="endoribonuclease Dicer homolog 1"/>
    <property type="match status" value="1"/>
</dbReference>
<dbReference type="CDD" id="cd19869">
    <property type="entry name" value="DSRM_DCL_plant"/>
    <property type="match status" value="1"/>
</dbReference>
<dbReference type="GO" id="GO:0005524">
    <property type="term" value="F:ATP binding"/>
    <property type="evidence" value="ECO:0007669"/>
    <property type="project" value="UniProtKB-KW"/>
</dbReference>
<comment type="function">
    <text evidence="19">Probably involved in the RNA silencing pathway. May cleave double-stranded RNA to produce short 21-24 nucleotides (nt) RNAs which target the selective destruction of complementary RNAs.</text>
</comment>
<feature type="region of interest" description="Disordered" evidence="21">
    <location>
        <begin position="939"/>
        <end position="965"/>
    </location>
</feature>
<reference evidence="29" key="1">
    <citation type="journal article" date="2016" name="Nature">
        <title>The genome of the seagrass Zostera marina reveals angiosperm adaptation to the sea.</title>
        <authorList>
            <person name="Olsen J.L."/>
            <person name="Rouze P."/>
            <person name="Verhelst B."/>
            <person name="Lin Y.-C."/>
            <person name="Bayer T."/>
            <person name="Collen J."/>
            <person name="Dattolo E."/>
            <person name="De Paoli E."/>
            <person name="Dittami S."/>
            <person name="Maumus F."/>
            <person name="Michel G."/>
            <person name="Kersting A."/>
            <person name="Lauritano C."/>
            <person name="Lohaus R."/>
            <person name="Toepel M."/>
            <person name="Tonon T."/>
            <person name="Vanneste K."/>
            <person name="Amirebrahimi M."/>
            <person name="Brakel J."/>
            <person name="Bostroem C."/>
            <person name="Chovatia M."/>
            <person name="Grimwood J."/>
            <person name="Jenkins J.W."/>
            <person name="Jueterbock A."/>
            <person name="Mraz A."/>
            <person name="Stam W.T."/>
            <person name="Tice H."/>
            <person name="Bornberg-Bauer E."/>
            <person name="Green P.J."/>
            <person name="Pearson G.A."/>
            <person name="Procaccini G."/>
            <person name="Duarte C.M."/>
            <person name="Schmutz J."/>
            <person name="Reusch T.B.H."/>
            <person name="Van de Peer Y."/>
        </authorList>
    </citation>
    <scope>NUCLEOTIDE SEQUENCE [LARGE SCALE GENOMIC DNA]</scope>
    <source>
        <strain evidence="29">cv. Finnish</strain>
    </source>
</reference>
<dbReference type="GO" id="GO:0004386">
    <property type="term" value="F:helicase activity"/>
    <property type="evidence" value="ECO:0007669"/>
    <property type="project" value="UniProtKB-KW"/>
</dbReference>
<sequence>MESEPAPNIGGMVSTSYWFHACEEDGGDGLCGIELEDFNHDIVPNELMDCGADEGFFQDIDLIFNKITGNNDGNNVTDASLMEGAMDAKSEMEGKSECCSPVGSTNIATHVSTVKKRALDVMEEKEETGVYKKRGCFVEKDGGYRTALFQGKNGERSQSWDDKDGRENNRNNIRKRNRDRDSDRRRNNGRDNGRMKSGYWERDMSGKLIFQIGLWNAENHKLDNSNNHSSVKHEKLINEKVFEKNSGGKNTINPNEDQARKYQLDVLEQAKKKNTIAFLETGAGKTLIAILLIKSVHEQMLVENKKMLAIFLVPKVPLVYQQAEVIQEKTGYSVGHYCGEMGHDFWDFRRWHREFESKEVLVMTAQILLNILRHSIIKMEHIHLLILDECHHAVKQHPYSLVMSEFYHTTPKDKRPSIFGMTASPVNLKGVSSQQDCAIKIRNLESKLNAIVCTIKDRKELEKHVPMPSELVFEYDKAAIMCFFHEQIKQMEMQVDKAAISSSRRSKWQFMGARDAGSKEELRLVYGISERTESDGAVNLIQKLRAINYALGELGQWCAYKVAHSFLAALRNDERVNYQLDVKFQESYLKKMVDLLHCQLSEGSVSDVHSTVANSYINGNDKQTIEEVEEGELPCGHVVSGGEHVDTTIGGAVADGKVTPKIQALIKILLGYKHTEDFRAIIFVERVVTALVLPKVFSELPSLDFIKCASLIGHNNNQEMRTSQMQDTISKFRDGRVTLLVATSVAEEGLDIRQCNVVIRFDLAKTVLAYIQSRGRARKPGSDYILMLERGNFSHETFVRNARSSEETLRKEAIERTDLSHLKDTNKLTSLDSLPGLMYQVETTGAIVSLNSAVGLIHFYCSQLPSDRYSILRPEFIMQRHEKPGGSTEYSCKLQLPCNAAFENLDGPICASMRMAQQAVCLDACKKLHEMGAFTDMLLPEKGSGEEGEKVDPNDEGGPLPGTSRHREFYPEGVADILHGEWILSRTDFFCESEFTTLYMYNVKCINIGSSKDPFLTQVSDFAVLFGNELDAEVLSMSMDLFVARTMSTKASLIFQGSIKITQEQLVSLKNFHVRLMSIVLDVDVDPLNTPWDPAKAYLFVPLKEEKCIDFFNQINWNLMMDIIKTDAWNNPLQRARPDVFLGTNERTLGGDRREYGFGKLRQGMVNGQKVHPTYGIRGAIAQFDVVKAYGLVPNRNNAVVYVSEVNHGKLLMADCYVDVGHLVGRIVTAAHSGKRFYVDSIRYEMNAENSFPRKEGYLGPLEYSSYADYYRQKYGVELIKKKQPLIRGRGVSYCKNFLSPRFEHSDECEVESEESLDKTYYVFLPPELCFLHPLPGCLVRGAQRLPSIMRRVESMLLAIQLKHTIKYPVPSVKILEALTAASCQETFCYERAELLGDAYLKWVVSKYLFLKYPQKHEGQLTRMRQQMVCNMVLYQYALNKGLQSYIQADRFAPARWAAPGVLPVFDEDVKESESSSVFDNTMAEIDSKTEILDDDFDNGKEDGEIEGDSSSYRVLSSKTLADVVEALIGVYYVEGGKNAANHFMNWVGIQVEFNSPEIEHHVHKPYNIPESVTRSVDFNKLEAALNVKFNDRGLLIEAITHASRPSSGVSCYQRLEFVGDAVLDHLITEHLFFTYTSLPPGRLTDLRAAAVNNENFARVAVKHKLHLHLRHGSTALEAQIREYVKDVRKELSKPGFNSFGLGDCKAPKVLGDIFESIAGAIFLDSDLDTADVWKVFQPLLHPMVTPETLPMHPVRELQERCQQHAEGLVYKASRTGNLATVEVFVDDVQIGVAQNPQKKMAQKLAARNALQVLKERDLASKKEAENETKKNGAQIFTRQTLNDLCLRRQWPMPQYICINEGGPAHAKRFVYSVSVNTSDRGWTDACIGDPMPSVKKAKDSAAVLLLELLNGTFPDI</sequence>
<evidence type="ECO:0000259" key="26">
    <source>
        <dbReference type="PROSITE" id="PS51194"/>
    </source>
</evidence>
<feature type="domain" description="DRBM" evidence="22">
    <location>
        <begin position="1837"/>
        <end position="1912"/>
    </location>
</feature>
<feature type="domain" description="Helicase C-terminal" evidence="26">
    <location>
        <begin position="661"/>
        <end position="825"/>
    </location>
</feature>
<dbReference type="SUPFAM" id="SSF69065">
    <property type="entry name" value="RNase III domain-like"/>
    <property type="match status" value="2"/>
</dbReference>
<evidence type="ECO:0000256" key="2">
    <source>
        <dbReference type="ARBA" id="ARBA00001946"/>
    </source>
</evidence>
<evidence type="ECO:0000256" key="6">
    <source>
        <dbReference type="ARBA" id="ARBA00022723"/>
    </source>
</evidence>
<evidence type="ECO:0000256" key="14">
    <source>
        <dbReference type="ARBA" id="ARBA00022884"/>
    </source>
</evidence>
<dbReference type="Proteomes" id="UP000036987">
    <property type="component" value="Unassembled WGS sequence"/>
</dbReference>
<feature type="domain" description="PAZ" evidence="24">
    <location>
        <begin position="1198"/>
        <end position="1334"/>
    </location>
</feature>
<keyword evidence="5" id="KW-0540">Nuclease</keyword>
<comment type="caution">
    <text evidence="28">The sequence shown here is derived from an EMBL/GenBank/DDBJ whole genome shotgun (WGS) entry which is preliminary data.</text>
</comment>
<feature type="domain" description="Dicer dsRNA-binding fold" evidence="27">
    <location>
        <begin position="853"/>
        <end position="948"/>
    </location>
</feature>
<dbReference type="PROSITE" id="PS51194">
    <property type="entry name" value="HELICASE_CTER"/>
    <property type="match status" value="1"/>
</dbReference>
<dbReference type="Pfam" id="PF00035">
    <property type="entry name" value="dsrm"/>
    <property type="match status" value="1"/>
</dbReference>
<comment type="subunit">
    <text evidence="4">May interact with ARGONAUTE1 or PINHEAD through their common PAZ domains.</text>
</comment>
<dbReference type="PANTHER" id="PTHR14950:SF37">
    <property type="entry name" value="ENDORIBONUCLEASE DICER"/>
    <property type="match status" value="1"/>
</dbReference>
<accession>A0A0K9Q3U1</accession>
<evidence type="ECO:0000256" key="17">
    <source>
        <dbReference type="ARBA" id="ARBA00023242"/>
    </source>
</evidence>
<dbReference type="FunFam" id="3.40.50.300:FF:000420">
    <property type="entry name" value="Endoribonuclease dicer-like 1"/>
    <property type="match status" value="1"/>
</dbReference>
<keyword evidence="29" id="KW-1185">Reference proteome</keyword>
<dbReference type="GO" id="GO:0010267">
    <property type="term" value="P:ta-siRNA processing"/>
    <property type="evidence" value="ECO:0007669"/>
    <property type="project" value="UniProtKB-ARBA"/>
</dbReference>
<gene>
    <name evidence="28" type="ORF">ZOSMA_109G00390</name>
</gene>
<dbReference type="InterPro" id="IPR001650">
    <property type="entry name" value="Helicase_C-like"/>
</dbReference>
<dbReference type="SMART" id="SM00535">
    <property type="entry name" value="RIBOc"/>
    <property type="match status" value="2"/>
</dbReference>
<dbReference type="CDD" id="cd00593">
    <property type="entry name" value="RIBOc"/>
    <property type="match status" value="2"/>
</dbReference>
<dbReference type="SUPFAM" id="SSF101690">
    <property type="entry name" value="PAZ domain"/>
    <property type="match status" value="1"/>
</dbReference>
<dbReference type="Pfam" id="PF03368">
    <property type="entry name" value="Dicer_dimer"/>
    <property type="match status" value="1"/>
</dbReference>
<dbReference type="GO" id="GO:0005737">
    <property type="term" value="C:cytoplasm"/>
    <property type="evidence" value="ECO:0000318"/>
    <property type="project" value="GO_Central"/>
</dbReference>
<dbReference type="Pfam" id="PF14709">
    <property type="entry name" value="DND1_DSRM"/>
    <property type="match status" value="1"/>
</dbReference>
<evidence type="ECO:0000256" key="21">
    <source>
        <dbReference type="SAM" id="MobiDB-lite"/>
    </source>
</evidence>
<keyword evidence="10" id="KW-0378">Hydrolase</keyword>
<dbReference type="CDD" id="cd18802">
    <property type="entry name" value="SF2_C_dicer"/>
    <property type="match status" value="1"/>
</dbReference>
<dbReference type="FunFam" id="3.30.160.380:FF:000001">
    <property type="entry name" value="Endoribonuclease dicer-like 1"/>
    <property type="match status" value="1"/>
</dbReference>
<dbReference type="PROSITE" id="PS50142">
    <property type="entry name" value="RNASE_3_2"/>
    <property type="match status" value="2"/>
</dbReference>
<dbReference type="Gene3D" id="3.30.160.380">
    <property type="entry name" value="Dicer dimerisation domain"/>
    <property type="match status" value="1"/>
</dbReference>
<evidence type="ECO:0000256" key="9">
    <source>
        <dbReference type="ARBA" id="ARBA00022759"/>
    </source>
</evidence>
<evidence type="ECO:0000256" key="13">
    <source>
        <dbReference type="ARBA" id="ARBA00022842"/>
    </source>
</evidence>
<dbReference type="InterPro" id="IPR036085">
    <property type="entry name" value="PAZ_dom_sf"/>
</dbReference>
<evidence type="ECO:0000256" key="12">
    <source>
        <dbReference type="ARBA" id="ARBA00022840"/>
    </source>
</evidence>
<dbReference type="Pfam" id="PF00271">
    <property type="entry name" value="Helicase_C"/>
    <property type="match status" value="1"/>
</dbReference>
<evidence type="ECO:0000256" key="16">
    <source>
        <dbReference type="ARBA" id="ARBA00023211"/>
    </source>
</evidence>
<evidence type="ECO:0000256" key="4">
    <source>
        <dbReference type="ARBA" id="ARBA00011499"/>
    </source>
</evidence>
<dbReference type="PROSITE" id="PS00517">
    <property type="entry name" value="RNASE_3_1"/>
    <property type="match status" value="1"/>
</dbReference>
<feature type="domain" description="DRBM" evidence="22">
    <location>
        <begin position="1753"/>
        <end position="1816"/>
    </location>
</feature>
<dbReference type="GO" id="GO:0003723">
    <property type="term" value="F:RNA binding"/>
    <property type="evidence" value="ECO:0000318"/>
    <property type="project" value="GO_Central"/>
</dbReference>
<dbReference type="FunFam" id="1.10.1520.10:FF:000004">
    <property type="entry name" value="Endoribonuclease dicer-like 1"/>
    <property type="match status" value="1"/>
</dbReference>
<dbReference type="PROSITE" id="PS50821">
    <property type="entry name" value="PAZ"/>
    <property type="match status" value="1"/>
</dbReference>
<dbReference type="SMART" id="SM00487">
    <property type="entry name" value="DEXDc"/>
    <property type="match status" value="1"/>
</dbReference>
<dbReference type="InterPro" id="IPR005034">
    <property type="entry name" value="Dicer_dimerisation"/>
</dbReference>
<protein>
    <submittedName>
        <fullName evidence="28">Dicer-like 1</fullName>
    </submittedName>
</protein>
<dbReference type="GO" id="GO:0005634">
    <property type="term" value="C:nucleus"/>
    <property type="evidence" value="ECO:0000318"/>
    <property type="project" value="GO_Central"/>
</dbReference>
<dbReference type="GO" id="GO:0004525">
    <property type="term" value="F:ribonuclease III activity"/>
    <property type="evidence" value="ECO:0000318"/>
    <property type="project" value="GO_Central"/>
</dbReference>
<keyword evidence="15" id="KW-0943">RNA-mediated gene silencing</keyword>
<dbReference type="PROSITE" id="PS50137">
    <property type="entry name" value="DS_RBD"/>
    <property type="match status" value="2"/>
</dbReference>
<dbReference type="Gene3D" id="3.30.160.20">
    <property type="match status" value="2"/>
</dbReference>
<evidence type="ECO:0000259" key="25">
    <source>
        <dbReference type="PROSITE" id="PS51192"/>
    </source>
</evidence>
<keyword evidence="17" id="KW-0539">Nucleus</keyword>
<feature type="compositionally biased region" description="Basic and acidic residues" evidence="21">
    <location>
        <begin position="153"/>
        <end position="169"/>
    </location>
</feature>
<evidence type="ECO:0000256" key="10">
    <source>
        <dbReference type="ARBA" id="ARBA00022801"/>
    </source>
</evidence>
<dbReference type="GO" id="GO:0030422">
    <property type="term" value="P:siRNA processing"/>
    <property type="evidence" value="ECO:0000318"/>
    <property type="project" value="GO_Central"/>
</dbReference>
<dbReference type="SMART" id="SM00949">
    <property type="entry name" value="PAZ"/>
    <property type="match status" value="1"/>
</dbReference>
<dbReference type="PANTHER" id="PTHR14950">
    <property type="entry name" value="DICER-RELATED"/>
    <property type="match status" value="1"/>
</dbReference>
<dbReference type="InterPro" id="IPR027417">
    <property type="entry name" value="P-loop_NTPase"/>
</dbReference>
<dbReference type="Gene3D" id="3.40.50.300">
    <property type="entry name" value="P-loop containing nucleotide triphosphate hydrolases"/>
    <property type="match status" value="2"/>
</dbReference>
<dbReference type="Gene3D" id="1.10.1520.10">
    <property type="entry name" value="Ribonuclease III domain"/>
    <property type="match status" value="2"/>
</dbReference>
<evidence type="ECO:0000256" key="1">
    <source>
        <dbReference type="ARBA" id="ARBA00001936"/>
    </source>
</evidence>
<dbReference type="Gene3D" id="2.170.260.10">
    <property type="entry name" value="paz domain"/>
    <property type="match status" value="1"/>
</dbReference>
<keyword evidence="9" id="KW-0255">Endonuclease</keyword>
<keyword evidence="12" id="KW-0067">ATP-binding</keyword>
<keyword evidence="13" id="KW-0460">Magnesium</keyword>
<dbReference type="FunFam" id="3.40.50.300:FF:000705">
    <property type="entry name" value="Endoribonuclease dicer-like protein"/>
    <property type="match status" value="1"/>
</dbReference>
<evidence type="ECO:0000259" key="27">
    <source>
        <dbReference type="PROSITE" id="PS51327"/>
    </source>
</evidence>
<dbReference type="OMA" id="CGFHKYF"/>
<dbReference type="SMART" id="SM00358">
    <property type="entry name" value="DSRM"/>
    <property type="match status" value="2"/>
</dbReference>
<evidence type="ECO:0000256" key="7">
    <source>
        <dbReference type="ARBA" id="ARBA00022737"/>
    </source>
</evidence>
<evidence type="ECO:0000259" key="24">
    <source>
        <dbReference type="PROSITE" id="PS50821"/>
    </source>
</evidence>
<evidence type="ECO:0000256" key="5">
    <source>
        <dbReference type="ARBA" id="ARBA00022722"/>
    </source>
</evidence>
<evidence type="ECO:0000313" key="29">
    <source>
        <dbReference type="Proteomes" id="UP000036987"/>
    </source>
</evidence>
<dbReference type="PROSITE" id="PS51327">
    <property type="entry name" value="DICER_DSRBF"/>
    <property type="match status" value="1"/>
</dbReference>
<evidence type="ECO:0000313" key="28">
    <source>
        <dbReference type="EMBL" id="KMZ75946.1"/>
    </source>
</evidence>
<evidence type="ECO:0000259" key="22">
    <source>
        <dbReference type="PROSITE" id="PS50137"/>
    </source>
</evidence>
<evidence type="ECO:0000256" key="11">
    <source>
        <dbReference type="ARBA" id="ARBA00022806"/>
    </source>
</evidence>
<dbReference type="STRING" id="29655.A0A0K9Q3U1"/>
<dbReference type="SMART" id="SM00490">
    <property type="entry name" value="HELICc"/>
    <property type="match status" value="1"/>
</dbReference>
<keyword evidence="11" id="KW-0347">Helicase</keyword>
<feature type="domain" description="RNase III" evidence="23">
    <location>
        <begin position="1579"/>
        <end position="1727"/>
    </location>
</feature>
<keyword evidence="7" id="KW-0677">Repeat</keyword>
<dbReference type="InterPro" id="IPR036389">
    <property type="entry name" value="RNase_III_sf"/>
</dbReference>
<name>A0A0K9Q3U1_ZOSMR</name>
<feature type="compositionally biased region" description="Basic and acidic residues" evidence="21">
    <location>
        <begin position="943"/>
        <end position="953"/>
    </location>
</feature>
<comment type="cofactor">
    <cofactor evidence="1">
        <name>Mn(2+)</name>
        <dbReference type="ChEBI" id="CHEBI:29035"/>
    </cofactor>
</comment>
<evidence type="ECO:0000259" key="23">
    <source>
        <dbReference type="PROSITE" id="PS50142"/>
    </source>
</evidence>
<evidence type="ECO:0000256" key="19">
    <source>
        <dbReference type="ARBA" id="ARBA00056187"/>
    </source>
</evidence>
<dbReference type="CDD" id="cd18034">
    <property type="entry name" value="DEXHc_dicer"/>
    <property type="match status" value="1"/>
</dbReference>
<evidence type="ECO:0000256" key="3">
    <source>
        <dbReference type="ARBA" id="ARBA00004123"/>
    </source>
</evidence>
<dbReference type="PROSITE" id="PS51192">
    <property type="entry name" value="HELICASE_ATP_BIND_1"/>
    <property type="match status" value="1"/>
</dbReference>
<dbReference type="OrthoDB" id="6513042at2759"/>
<keyword evidence="16" id="KW-0464">Manganese</keyword>
<feature type="domain" description="RNase III" evidence="23">
    <location>
        <begin position="1377"/>
        <end position="1537"/>
    </location>
</feature>
<dbReference type="InterPro" id="IPR011545">
    <property type="entry name" value="DEAD/DEAH_box_helicase_dom"/>
</dbReference>
<comment type="similarity">
    <text evidence="18 20">Belongs to the helicase family. Dicer subfamily.</text>
</comment>
<evidence type="ECO:0000256" key="20">
    <source>
        <dbReference type="PROSITE-ProRule" id="PRU00657"/>
    </source>
</evidence>
<comment type="subcellular location">
    <subcellularLocation>
        <location evidence="3">Nucleus</location>
    </subcellularLocation>
</comment>
<dbReference type="InterPro" id="IPR000999">
    <property type="entry name" value="RNase_III_dom"/>
</dbReference>
<dbReference type="Pfam" id="PF00270">
    <property type="entry name" value="DEAD"/>
    <property type="match status" value="1"/>
</dbReference>
<dbReference type="Pfam" id="PF00636">
    <property type="entry name" value="Ribonuclease_3"/>
    <property type="match status" value="2"/>
</dbReference>